<evidence type="ECO:0000313" key="1">
    <source>
        <dbReference type="EMBL" id="GAV57227.1"/>
    </source>
</evidence>
<accession>A0A1Q3ANA2</accession>
<feature type="non-terminal residue" evidence="1">
    <location>
        <position position="122"/>
    </location>
</feature>
<dbReference type="Proteomes" id="UP000187406">
    <property type="component" value="Unassembled WGS sequence"/>
</dbReference>
<reference evidence="2" key="1">
    <citation type="submission" date="2016-04" db="EMBL/GenBank/DDBJ databases">
        <title>Cephalotus genome sequencing.</title>
        <authorList>
            <person name="Fukushima K."/>
            <person name="Hasebe M."/>
            <person name="Fang X."/>
        </authorList>
    </citation>
    <scope>NUCLEOTIDE SEQUENCE [LARGE SCALE GENOMIC DNA]</scope>
    <source>
        <strain evidence="2">cv. St1</strain>
    </source>
</reference>
<organism evidence="1 2">
    <name type="scientific">Cephalotus follicularis</name>
    <name type="common">Albany pitcher plant</name>
    <dbReference type="NCBI Taxonomy" id="3775"/>
    <lineage>
        <taxon>Eukaryota</taxon>
        <taxon>Viridiplantae</taxon>
        <taxon>Streptophyta</taxon>
        <taxon>Embryophyta</taxon>
        <taxon>Tracheophyta</taxon>
        <taxon>Spermatophyta</taxon>
        <taxon>Magnoliopsida</taxon>
        <taxon>eudicotyledons</taxon>
        <taxon>Gunneridae</taxon>
        <taxon>Pentapetalae</taxon>
        <taxon>rosids</taxon>
        <taxon>fabids</taxon>
        <taxon>Oxalidales</taxon>
        <taxon>Cephalotaceae</taxon>
        <taxon>Cephalotus</taxon>
    </lineage>
</organism>
<sequence>ITYKGTNQVNESKISMLVHEYELFMMHDNENISEMFTRFTTIINSLKNLGKTYPNQDLVRKILRQTKKKKTMVATWSDSDYSSSDGERDGEEANIAFMEIENEEEEKVKFSFDELQTAYEKL</sequence>
<dbReference type="PANTHER" id="PTHR34676:SF8">
    <property type="entry name" value="TRANSMEMBRANE PROTEIN"/>
    <property type="match status" value="1"/>
</dbReference>
<proteinExistence type="predicted"/>
<dbReference type="InParanoid" id="A0A1Q3ANA2"/>
<evidence type="ECO:0000313" key="2">
    <source>
        <dbReference type="Proteomes" id="UP000187406"/>
    </source>
</evidence>
<gene>
    <name evidence="1" type="ORF">CFOL_v3_00765</name>
</gene>
<dbReference type="Pfam" id="PF14223">
    <property type="entry name" value="Retrotran_gag_2"/>
    <property type="match status" value="1"/>
</dbReference>
<protein>
    <submittedName>
        <fullName evidence="1">UBN2 domain-containing protein</fullName>
    </submittedName>
</protein>
<dbReference type="EMBL" id="BDDD01000024">
    <property type="protein sequence ID" value="GAV57227.1"/>
    <property type="molecule type" value="Genomic_DNA"/>
</dbReference>
<dbReference type="AlphaFoldDB" id="A0A1Q3ANA2"/>
<keyword evidence="2" id="KW-1185">Reference proteome</keyword>
<feature type="non-terminal residue" evidence="1">
    <location>
        <position position="1"/>
    </location>
</feature>
<comment type="caution">
    <text evidence="1">The sequence shown here is derived from an EMBL/GenBank/DDBJ whole genome shotgun (WGS) entry which is preliminary data.</text>
</comment>
<name>A0A1Q3ANA2_CEPFO</name>
<dbReference type="PANTHER" id="PTHR34676">
    <property type="entry name" value="DUF4219 DOMAIN-CONTAINING PROTEIN-RELATED"/>
    <property type="match status" value="1"/>
</dbReference>
<dbReference type="OrthoDB" id="1698982at2759"/>